<organism evidence="1 2">
    <name type="scientific">Botryotinia narcissicola</name>
    <dbReference type="NCBI Taxonomy" id="278944"/>
    <lineage>
        <taxon>Eukaryota</taxon>
        <taxon>Fungi</taxon>
        <taxon>Dikarya</taxon>
        <taxon>Ascomycota</taxon>
        <taxon>Pezizomycotina</taxon>
        <taxon>Leotiomycetes</taxon>
        <taxon>Helotiales</taxon>
        <taxon>Sclerotiniaceae</taxon>
        <taxon>Botryotinia</taxon>
    </lineage>
</organism>
<evidence type="ECO:0000313" key="1">
    <source>
        <dbReference type="EMBL" id="TGO44291.1"/>
    </source>
</evidence>
<dbReference type="EMBL" id="PQXJ01000863">
    <property type="protein sequence ID" value="TGO44291.1"/>
    <property type="molecule type" value="Genomic_DNA"/>
</dbReference>
<dbReference type="Proteomes" id="UP000297452">
    <property type="component" value="Unassembled WGS sequence"/>
</dbReference>
<reference evidence="1 2" key="1">
    <citation type="submission" date="2017-12" db="EMBL/GenBank/DDBJ databases">
        <title>Comparative genomics of Botrytis spp.</title>
        <authorList>
            <person name="Valero-Jimenez C.A."/>
            <person name="Tapia P."/>
            <person name="Veloso J."/>
            <person name="Silva-Moreno E."/>
            <person name="Staats M."/>
            <person name="Valdes J.H."/>
            <person name="Van Kan J.A.L."/>
        </authorList>
    </citation>
    <scope>NUCLEOTIDE SEQUENCE [LARGE SCALE GENOMIC DNA]</scope>
    <source>
        <strain evidence="1 2">MUCL2120</strain>
    </source>
</reference>
<proteinExistence type="predicted"/>
<dbReference type="AlphaFoldDB" id="A0A4Z1H840"/>
<keyword evidence="2" id="KW-1185">Reference proteome</keyword>
<name>A0A4Z1H840_9HELO</name>
<evidence type="ECO:0000313" key="2">
    <source>
        <dbReference type="Proteomes" id="UP000297452"/>
    </source>
</evidence>
<gene>
    <name evidence="1" type="ORF">BOTNAR_0868g00020</name>
</gene>
<comment type="caution">
    <text evidence="1">The sequence shown here is derived from an EMBL/GenBank/DDBJ whole genome shotgun (WGS) entry which is preliminary data.</text>
</comment>
<protein>
    <submittedName>
        <fullName evidence="1">Uncharacterized protein</fullName>
    </submittedName>
</protein>
<accession>A0A4Z1H840</accession>
<sequence length="68" mass="7169">MSDVFNSKLEISVVQSVVTSKGNNTGSCGAIIDFATSGSRSMSMGENTVEGVFASGVEQDYSNIRKDK</sequence>